<dbReference type="Proteomes" id="UP000050786">
    <property type="component" value="Unassembled WGS sequence"/>
</dbReference>
<gene>
    <name evidence="1" type="ORF">RUM4293_00279</name>
</gene>
<protein>
    <recommendedName>
        <fullName evidence="3">Holin of 3TMs, for gene-transfer release</fullName>
    </recommendedName>
</protein>
<dbReference type="EMBL" id="CYPS01000008">
    <property type="protein sequence ID" value="CUH41408.1"/>
    <property type="molecule type" value="Genomic_DNA"/>
</dbReference>
<evidence type="ECO:0000313" key="2">
    <source>
        <dbReference type="Proteomes" id="UP000050786"/>
    </source>
</evidence>
<evidence type="ECO:0008006" key="3">
    <source>
        <dbReference type="Google" id="ProtNLM"/>
    </source>
</evidence>
<dbReference type="InterPro" id="IPR021497">
    <property type="entry name" value="GTA_holin_3TM"/>
</dbReference>
<keyword evidence="2" id="KW-1185">Reference proteome</keyword>
<sequence length="192" mass="21054">MGLISGILGFLFGNERNIIRETVEVFRENAESGAERGLQVRQQAVSQFGAEFHGAGKAPFDRAIDGLNRLPRPAMALGTLGLFVAAMVDPIWFSARMQGIALVPEPLWWLLGVIVSFYFGARHQAKVQELQREISATMMRTPQVLENLRALAAMRSDGVGVAKPGPDAALTADIIEPDENPALESWRRKRTG</sequence>
<name>A0A0P1E3N6_9RHOB</name>
<reference evidence="2" key="1">
    <citation type="submission" date="2015-09" db="EMBL/GenBank/DDBJ databases">
        <authorList>
            <person name="Rodrigo-Torres L."/>
            <person name="Arahal D.R."/>
        </authorList>
    </citation>
    <scope>NUCLEOTIDE SEQUENCE [LARGE SCALE GENOMIC DNA]</scope>
    <source>
        <strain evidence="2">CECT 4293</strain>
    </source>
</reference>
<organism evidence="1 2">
    <name type="scientific">Ruegeria atlantica</name>
    <dbReference type="NCBI Taxonomy" id="81569"/>
    <lineage>
        <taxon>Bacteria</taxon>
        <taxon>Pseudomonadati</taxon>
        <taxon>Pseudomonadota</taxon>
        <taxon>Alphaproteobacteria</taxon>
        <taxon>Rhodobacterales</taxon>
        <taxon>Roseobacteraceae</taxon>
        <taxon>Ruegeria</taxon>
    </lineage>
</organism>
<evidence type="ECO:0000313" key="1">
    <source>
        <dbReference type="EMBL" id="CUH41408.1"/>
    </source>
</evidence>
<dbReference type="RefSeq" id="WP_058271536.1">
    <property type="nucleotide sequence ID" value="NZ_CYPS01000008.1"/>
</dbReference>
<dbReference type="Pfam" id="PF11351">
    <property type="entry name" value="GTA_holin_3TM"/>
    <property type="match status" value="1"/>
</dbReference>
<accession>A0A0P1E3N6</accession>
<proteinExistence type="predicted"/>
<dbReference type="AlphaFoldDB" id="A0A0P1E3N6"/>